<evidence type="ECO:0000256" key="7">
    <source>
        <dbReference type="ARBA" id="ARBA00023139"/>
    </source>
</evidence>
<keyword evidence="5 10" id="KW-1133">Transmembrane helix</keyword>
<dbReference type="GO" id="GO:0006612">
    <property type="term" value="P:protein targeting to membrane"/>
    <property type="evidence" value="ECO:0007669"/>
    <property type="project" value="TreeGrafter"/>
</dbReference>
<dbReference type="PROSITE" id="PS50216">
    <property type="entry name" value="DHHC"/>
    <property type="match status" value="1"/>
</dbReference>
<feature type="transmembrane region" description="Helical" evidence="10">
    <location>
        <begin position="509"/>
        <end position="529"/>
    </location>
</feature>
<dbReference type="InterPro" id="IPR001594">
    <property type="entry name" value="Palmitoyltrfase_DHHC"/>
</dbReference>
<evidence type="ECO:0000256" key="10">
    <source>
        <dbReference type="RuleBase" id="RU079119"/>
    </source>
</evidence>
<dbReference type="GO" id="GO:0019706">
    <property type="term" value="F:protein-cysteine S-palmitoyltransferase activity"/>
    <property type="evidence" value="ECO:0007669"/>
    <property type="project" value="UniProtKB-EC"/>
</dbReference>
<dbReference type="AlphaFoldDB" id="A0AAD1X5D5"/>
<dbReference type="EC" id="2.3.1.225" evidence="10"/>
<feature type="domain" description="Palmitoyltransferase DHHC" evidence="12">
    <location>
        <begin position="430"/>
        <end position="551"/>
    </location>
</feature>
<keyword evidence="14" id="KW-1185">Reference proteome</keyword>
<name>A0AAD1X5D5_EUPCR</name>
<evidence type="ECO:0000259" key="12">
    <source>
        <dbReference type="Pfam" id="PF01529"/>
    </source>
</evidence>
<keyword evidence="6 10" id="KW-0472">Membrane</keyword>
<keyword evidence="9 10" id="KW-0012">Acyltransferase</keyword>
<dbReference type="Proteomes" id="UP001295684">
    <property type="component" value="Unassembled WGS sequence"/>
</dbReference>
<sequence>MDTKMTPPDKMAQHFKEVNAPGISKIEFKLKSKSRGKLNKKCGLAVLLYFVAHAFCILGICITNPSSMHLSNLFNFIMWSLVLLSMGFYIKLVLTPPGFLEASVINIDKLQSNHQHSSPRVTNFSQKMSENAEERNTSPIRPMKGGKSKKKYIELDESEGNEYNKSSGRSSTKKIASKKVNPNSSKVYRRKSVFEGKEGSPKLIKREDMKKLRSRNSKDEERKRVYDKINDRIAHSCVTQEDNTGQEALDDDKCKAFFEQIEHEKVNFDSSLLYGTTQPAGKTRKISDFGGDEEEIKENMKENPEQVTEKIHDFEDPAREGTDKHHGLYGEEIDNDVVTLDDENEDEKNDIENRPTKHLADVMIDRQENSLNISKLRPLELNSSHLKLNESKFHFGEVSKQNKNKEIIIDCLDDPEMANTQALEERIPINFETHYCTKCSLEQPLRAKHCNECGKCVATFDHHCPFIGGCVGEKNRRFFFMFIYSQYFTMIYGLIYSICIYFTSDASSIFLFLYMLIIYLTELFFILFLTSLTTVHTYLAINNMTTWEFLSRSSITYLTNWPRKYGSPFSKGTQQNLKIYFNPPTKGKDIMMWEFPDALPTFEEGEVLIRSSPLTQYYVRLCGD</sequence>
<comment type="similarity">
    <text evidence="2 10">Belongs to the DHHC palmitoyltransferase family.</text>
</comment>
<keyword evidence="7" id="KW-0564">Palmitate</keyword>
<reference evidence="13" key="1">
    <citation type="submission" date="2023-07" db="EMBL/GenBank/DDBJ databases">
        <authorList>
            <consortium name="AG Swart"/>
            <person name="Singh M."/>
            <person name="Singh A."/>
            <person name="Seah K."/>
            <person name="Emmerich C."/>
        </authorList>
    </citation>
    <scope>NUCLEOTIDE SEQUENCE</scope>
    <source>
        <strain evidence="13">DP1</strain>
    </source>
</reference>
<organism evidence="13 14">
    <name type="scientific">Euplotes crassus</name>
    <dbReference type="NCBI Taxonomy" id="5936"/>
    <lineage>
        <taxon>Eukaryota</taxon>
        <taxon>Sar</taxon>
        <taxon>Alveolata</taxon>
        <taxon>Ciliophora</taxon>
        <taxon>Intramacronucleata</taxon>
        <taxon>Spirotrichea</taxon>
        <taxon>Hypotrichia</taxon>
        <taxon>Euplotida</taxon>
        <taxon>Euplotidae</taxon>
        <taxon>Moneuplotes</taxon>
    </lineage>
</organism>
<protein>
    <recommendedName>
        <fullName evidence="10">Palmitoyltransferase</fullName>
        <ecNumber evidence="10">2.3.1.225</ecNumber>
    </recommendedName>
</protein>
<evidence type="ECO:0000256" key="9">
    <source>
        <dbReference type="ARBA" id="ARBA00023315"/>
    </source>
</evidence>
<feature type="compositionally biased region" description="Polar residues" evidence="11">
    <location>
        <begin position="161"/>
        <end position="170"/>
    </location>
</feature>
<keyword evidence="8" id="KW-0449">Lipoprotein</keyword>
<evidence type="ECO:0000256" key="3">
    <source>
        <dbReference type="ARBA" id="ARBA00022679"/>
    </source>
</evidence>
<feature type="region of interest" description="Disordered" evidence="11">
    <location>
        <begin position="115"/>
        <end position="202"/>
    </location>
</feature>
<evidence type="ECO:0000313" key="14">
    <source>
        <dbReference type="Proteomes" id="UP001295684"/>
    </source>
</evidence>
<gene>
    <name evidence="13" type="ORF">ECRASSUSDP1_LOCUS2675</name>
</gene>
<evidence type="ECO:0000313" key="13">
    <source>
        <dbReference type="EMBL" id="CAI2361364.1"/>
    </source>
</evidence>
<dbReference type="GO" id="GO:0005783">
    <property type="term" value="C:endoplasmic reticulum"/>
    <property type="evidence" value="ECO:0007669"/>
    <property type="project" value="TreeGrafter"/>
</dbReference>
<evidence type="ECO:0000256" key="8">
    <source>
        <dbReference type="ARBA" id="ARBA00023288"/>
    </source>
</evidence>
<comment type="domain">
    <text evidence="10">The DHHC domain is required for palmitoyltransferase activity.</text>
</comment>
<dbReference type="GO" id="GO:0005794">
    <property type="term" value="C:Golgi apparatus"/>
    <property type="evidence" value="ECO:0007669"/>
    <property type="project" value="TreeGrafter"/>
</dbReference>
<evidence type="ECO:0000256" key="2">
    <source>
        <dbReference type="ARBA" id="ARBA00008574"/>
    </source>
</evidence>
<keyword evidence="4 10" id="KW-0812">Transmembrane</keyword>
<evidence type="ECO:0000256" key="4">
    <source>
        <dbReference type="ARBA" id="ARBA00022692"/>
    </source>
</evidence>
<dbReference type="EMBL" id="CAMPGE010002557">
    <property type="protein sequence ID" value="CAI2361364.1"/>
    <property type="molecule type" value="Genomic_DNA"/>
</dbReference>
<feature type="compositionally biased region" description="Polar residues" evidence="11">
    <location>
        <begin position="115"/>
        <end position="129"/>
    </location>
</feature>
<dbReference type="PANTHER" id="PTHR22883">
    <property type="entry name" value="ZINC FINGER DHHC DOMAIN CONTAINING PROTEIN"/>
    <property type="match status" value="1"/>
</dbReference>
<proteinExistence type="inferred from homology"/>
<comment type="caution">
    <text evidence="13">The sequence shown here is derived from an EMBL/GenBank/DDBJ whole genome shotgun (WGS) entry which is preliminary data.</text>
</comment>
<dbReference type="InterPro" id="IPR039859">
    <property type="entry name" value="PFA4/ZDH16/20/ERF2-like"/>
</dbReference>
<evidence type="ECO:0000256" key="6">
    <source>
        <dbReference type="ARBA" id="ARBA00023136"/>
    </source>
</evidence>
<keyword evidence="3 10" id="KW-0808">Transferase</keyword>
<feature type="transmembrane region" description="Helical" evidence="10">
    <location>
        <begin position="42"/>
        <end position="67"/>
    </location>
</feature>
<accession>A0AAD1X5D5</accession>
<feature type="transmembrane region" description="Helical" evidence="10">
    <location>
        <begin position="73"/>
        <end position="94"/>
    </location>
</feature>
<dbReference type="PANTHER" id="PTHR22883:SF301">
    <property type="entry name" value="PALMITOYLTRANSFERASE ZDHHC12"/>
    <property type="match status" value="1"/>
</dbReference>
<evidence type="ECO:0000256" key="11">
    <source>
        <dbReference type="SAM" id="MobiDB-lite"/>
    </source>
</evidence>
<evidence type="ECO:0000256" key="5">
    <source>
        <dbReference type="ARBA" id="ARBA00022989"/>
    </source>
</evidence>
<dbReference type="Pfam" id="PF01529">
    <property type="entry name" value="DHHC"/>
    <property type="match status" value="1"/>
</dbReference>
<comment type="catalytic activity">
    <reaction evidence="10">
        <text>L-cysteinyl-[protein] + hexadecanoyl-CoA = S-hexadecanoyl-L-cysteinyl-[protein] + CoA</text>
        <dbReference type="Rhea" id="RHEA:36683"/>
        <dbReference type="Rhea" id="RHEA-COMP:10131"/>
        <dbReference type="Rhea" id="RHEA-COMP:11032"/>
        <dbReference type="ChEBI" id="CHEBI:29950"/>
        <dbReference type="ChEBI" id="CHEBI:57287"/>
        <dbReference type="ChEBI" id="CHEBI:57379"/>
        <dbReference type="ChEBI" id="CHEBI:74151"/>
        <dbReference type="EC" id="2.3.1.225"/>
    </reaction>
</comment>
<evidence type="ECO:0000256" key="1">
    <source>
        <dbReference type="ARBA" id="ARBA00004127"/>
    </source>
</evidence>
<feature type="transmembrane region" description="Helical" evidence="10">
    <location>
        <begin position="478"/>
        <end position="503"/>
    </location>
</feature>
<feature type="compositionally biased region" description="Basic and acidic residues" evidence="11">
    <location>
        <begin position="192"/>
        <end position="202"/>
    </location>
</feature>
<comment type="subcellular location">
    <subcellularLocation>
        <location evidence="1">Endomembrane system</location>
        <topology evidence="1">Multi-pass membrane protein</topology>
    </subcellularLocation>
</comment>